<dbReference type="EMBL" id="MVGT01004494">
    <property type="protein sequence ID" value="OUZ99383.1"/>
    <property type="molecule type" value="Genomic_DNA"/>
</dbReference>
<name>A0A200PME9_MACCD</name>
<dbReference type="OrthoDB" id="5596291at2759"/>
<accession>A0A200PME9</accession>
<organism evidence="1 2">
    <name type="scientific">Macleaya cordata</name>
    <name type="common">Five-seeded plume-poppy</name>
    <name type="synonym">Bocconia cordata</name>
    <dbReference type="NCBI Taxonomy" id="56857"/>
    <lineage>
        <taxon>Eukaryota</taxon>
        <taxon>Viridiplantae</taxon>
        <taxon>Streptophyta</taxon>
        <taxon>Embryophyta</taxon>
        <taxon>Tracheophyta</taxon>
        <taxon>Spermatophyta</taxon>
        <taxon>Magnoliopsida</taxon>
        <taxon>Ranunculales</taxon>
        <taxon>Papaveraceae</taxon>
        <taxon>Papaveroideae</taxon>
        <taxon>Macleaya</taxon>
    </lineage>
</organism>
<dbReference type="InParanoid" id="A0A200PME9"/>
<reference evidence="1 2" key="1">
    <citation type="journal article" date="2017" name="Mol. Plant">
        <title>The Genome of Medicinal Plant Macleaya cordata Provides New Insights into Benzylisoquinoline Alkaloids Metabolism.</title>
        <authorList>
            <person name="Liu X."/>
            <person name="Liu Y."/>
            <person name="Huang P."/>
            <person name="Ma Y."/>
            <person name="Qing Z."/>
            <person name="Tang Q."/>
            <person name="Cao H."/>
            <person name="Cheng P."/>
            <person name="Zheng Y."/>
            <person name="Yuan Z."/>
            <person name="Zhou Y."/>
            <person name="Liu J."/>
            <person name="Tang Z."/>
            <person name="Zhuo Y."/>
            <person name="Zhang Y."/>
            <person name="Yu L."/>
            <person name="Huang J."/>
            <person name="Yang P."/>
            <person name="Peng Q."/>
            <person name="Zhang J."/>
            <person name="Jiang W."/>
            <person name="Zhang Z."/>
            <person name="Lin K."/>
            <person name="Ro D.K."/>
            <person name="Chen X."/>
            <person name="Xiong X."/>
            <person name="Shang Y."/>
            <person name="Huang S."/>
            <person name="Zeng J."/>
        </authorList>
    </citation>
    <scope>NUCLEOTIDE SEQUENCE [LARGE SCALE GENOMIC DNA]</scope>
    <source>
        <strain evidence="2">cv. BLH2017</strain>
        <tissue evidence="1">Root</tissue>
    </source>
</reference>
<dbReference type="AlphaFoldDB" id="A0A200PME9"/>
<evidence type="ECO:0000313" key="1">
    <source>
        <dbReference type="EMBL" id="OUZ99383.1"/>
    </source>
</evidence>
<evidence type="ECO:0000313" key="2">
    <source>
        <dbReference type="Proteomes" id="UP000195402"/>
    </source>
</evidence>
<protein>
    <submittedName>
        <fullName evidence="1">Uncharacterized protein</fullName>
    </submittedName>
</protein>
<proteinExistence type="predicted"/>
<dbReference type="Proteomes" id="UP000195402">
    <property type="component" value="Unassembled WGS sequence"/>
</dbReference>
<keyword evidence="2" id="KW-1185">Reference proteome</keyword>
<sequence>MGTTKTVQQKIPKGKFSPNWEGTFVIRVASESTYCTLGTMQGESHKMLYNVKWLKHYYW</sequence>
<comment type="caution">
    <text evidence="1">The sequence shown here is derived from an EMBL/GenBank/DDBJ whole genome shotgun (WGS) entry which is preliminary data.</text>
</comment>
<gene>
    <name evidence="1" type="ORF">BVC80_7263g1</name>
</gene>